<reference evidence="2" key="2">
    <citation type="submission" date="2020-09" db="EMBL/GenBank/DDBJ databases">
        <authorList>
            <person name="Sun Q."/>
            <person name="Kim S."/>
        </authorList>
    </citation>
    <scope>NUCLEOTIDE SEQUENCE</scope>
    <source>
        <strain evidence="2">KCTC 12870</strain>
    </source>
</reference>
<protein>
    <recommendedName>
        <fullName evidence="1">Xylose isomerase-like TIM barrel domain-containing protein</fullName>
    </recommendedName>
</protein>
<dbReference type="Gene3D" id="3.20.20.150">
    <property type="entry name" value="Divalent-metal-dependent TIM barrel enzymes"/>
    <property type="match status" value="1"/>
</dbReference>
<evidence type="ECO:0000259" key="1">
    <source>
        <dbReference type="Pfam" id="PF01261"/>
    </source>
</evidence>
<name>A0A8J3GDY0_9BACT</name>
<organism evidence="2 3">
    <name type="scientific">Cerasicoccus arenae</name>
    <dbReference type="NCBI Taxonomy" id="424488"/>
    <lineage>
        <taxon>Bacteria</taxon>
        <taxon>Pseudomonadati</taxon>
        <taxon>Verrucomicrobiota</taxon>
        <taxon>Opitutia</taxon>
        <taxon>Puniceicoccales</taxon>
        <taxon>Cerasicoccaceae</taxon>
        <taxon>Cerasicoccus</taxon>
    </lineage>
</organism>
<keyword evidence="3" id="KW-1185">Reference proteome</keyword>
<evidence type="ECO:0000313" key="3">
    <source>
        <dbReference type="Proteomes" id="UP000642829"/>
    </source>
</evidence>
<feature type="domain" description="Xylose isomerase-like TIM barrel" evidence="1">
    <location>
        <begin position="36"/>
        <end position="263"/>
    </location>
</feature>
<comment type="caution">
    <text evidence="2">The sequence shown here is derived from an EMBL/GenBank/DDBJ whole genome shotgun (WGS) entry which is preliminary data.</text>
</comment>
<reference evidence="2" key="1">
    <citation type="journal article" date="2014" name="Int. J. Syst. Evol. Microbiol.">
        <title>Complete genome sequence of Corynebacterium casei LMG S-19264T (=DSM 44701T), isolated from a smear-ripened cheese.</title>
        <authorList>
            <consortium name="US DOE Joint Genome Institute (JGI-PGF)"/>
            <person name="Walter F."/>
            <person name="Albersmeier A."/>
            <person name="Kalinowski J."/>
            <person name="Ruckert C."/>
        </authorList>
    </citation>
    <scope>NUCLEOTIDE SEQUENCE</scope>
    <source>
        <strain evidence="2">KCTC 12870</strain>
    </source>
</reference>
<evidence type="ECO:0000313" key="2">
    <source>
        <dbReference type="EMBL" id="GHC05509.1"/>
    </source>
</evidence>
<dbReference type="InterPro" id="IPR050312">
    <property type="entry name" value="IolE/XylAMocC-like"/>
</dbReference>
<accession>A0A8J3GDY0</accession>
<dbReference type="SUPFAM" id="SSF51658">
    <property type="entry name" value="Xylose isomerase-like"/>
    <property type="match status" value="1"/>
</dbReference>
<dbReference type="PANTHER" id="PTHR12110">
    <property type="entry name" value="HYDROXYPYRUVATE ISOMERASE"/>
    <property type="match status" value="1"/>
</dbReference>
<sequence length="289" mass="32429">MNPLTLFAKKRAKPLQSRLAIHTISLDIKGIENKLRVIAEAGFAGVSLWRQDVMEKSPGEIRKLLKQHNLKVASYCRGGFFAAEDANARRSAIYDTERCLDEAEAVGAAALLIIPGADPHQPMAASRAQVREALEKLIPYAAKKQIRMALEAQHPMHADERGCINTLREANDLVEQLDSPFLGVCVDTYQQWWDSSLDDEIARAGEHEKLFSFHVADWKTPTLDFLNDRGIPGEGCIDLRRICKQVEDAGFDGLCEIEVFSNRWSQDDPVHFLHEVKFACRDYIETPGG</sequence>
<dbReference type="EMBL" id="BMXG01000014">
    <property type="protein sequence ID" value="GHC05509.1"/>
    <property type="molecule type" value="Genomic_DNA"/>
</dbReference>
<dbReference type="Proteomes" id="UP000642829">
    <property type="component" value="Unassembled WGS sequence"/>
</dbReference>
<dbReference type="InterPro" id="IPR013022">
    <property type="entry name" value="Xyl_isomerase-like_TIM-brl"/>
</dbReference>
<dbReference type="Pfam" id="PF01261">
    <property type="entry name" value="AP_endonuc_2"/>
    <property type="match status" value="1"/>
</dbReference>
<proteinExistence type="predicted"/>
<dbReference type="InterPro" id="IPR036237">
    <property type="entry name" value="Xyl_isomerase-like_sf"/>
</dbReference>
<dbReference type="RefSeq" id="WP_189515273.1">
    <property type="nucleotide sequence ID" value="NZ_BMXG01000014.1"/>
</dbReference>
<dbReference type="AlphaFoldDB" id="A0A8J3GDY0"/>
<dbReference type="PANTHER" id="PTHR12110:SF52">
    <property type="entry name" value="XYLOSE ISOMERASE"/>
    <property type="match status" value="1"/>
</dbReference>
<gene>
    <name evidence="2" type="ORF">GCM10007047_23030</name>
</gene>